<keyword evidence="2" id="KW-1185">Reference proteome</keyword>
<evidence type="ECO:0000313" key="2">
    <source>
        <dbReference type="Proteomes" id="UP000789595"/>
    </source>
</evidence>
<comment type="caution">
    <text evidence="1">The sequence shown here is derived from an EMBL/GenBank/DDBJ whole genome shotgun (WGS) entry which is preliminary data.</text>
</comment>
<accession>A0A8J2SX70</accession>
<name>A0A8J2SX70_9STRA</name>
<reference evidence="1" key="1">
    <citation type="submission" date="2021-11" db="EMBL/GenBank/DDBJ databases">
        <authorList>
            <consortium name="Genoscope - CEA"/>
            <person name="William W."/>
        </authorList>
    </citation>
    <scope>NUCLEOTIDE SEQUENCE</scope>
</reference>
<dbReference type="Proteomes" id="UP000789595">
    <property type="component" value="Unassembled WGS sequence"/>
</dbReference>
<dbReference type="EMBL" id="CAKKNE010000005">
    <property type="protein sequence ID" value="CAH0376802.1"/>
    <property type="molecule type" value="Genomic_DNA"/>
</dbReference>
<evidence type="ECO:0000313" key="1">
    <source>
        <dbReference type="EMBL" id="CAH0376802.1"/>
    </source>
</evidence>
<sequence>MHTHTRSLPQPRHGVRRIDILLLLAPRRLAAVVVEVDELRQPPQQVRVVARHEQHVLGARHGPLPVLREGGKVRREALRVLLDHISQRRDELRVRLEAVAPLARVADRPDGVAQRGAQRVVLVAVLAVEHGAGRPAGAAVYGRRRAFGLAGVKEHTQAGCPSQPVDSRFCGLALASAASARCLRHFYRLSAAEE</sequence>
<protein>
    <submittedName>
        <fullName evidence="1">Uncharacterized protein</fullName>
    </submittedName>
</protein>
<gene>
    <name evidence="1" type="ORF">PECAL_5P13950</name>
</gene>
<dbReference type="AlphaFoldDB" id="A0A8J2SX70"/>
<proteinExistence type="predicted"/>
<organism evidence="1 2">
    <name type="scientific">Pelagomonas calceolata</name>
    <dbReference type="NCBI Taxonomy" id="35677"/>
    <lineage>
        <taxon>Eukaryota</taxon>
        <taxon>Sar</taxon>
        <taxon>Stramenopiles</taxon>
        <taxon>Ochrophyta</taxon>
        <taxon>Pelagophyceae</taxon>
        <taxon>Pelagomonadales</taxon>
        <taxon>Pelagomonadaceae</taxon>
        <taxon>Pelagomonas</taxon>
    </lineage>
</organism>